<dbReference type="GO" id="GO:0005886">
    <property type="term" value="C:plasma membrane"/>
    <property type="evidence" value="ECO:0007669"/>
    <property type="project" value="TreeGrafter"/>
</dbReference>
<evidence type="ECO:0000256" key="5">
    <source>
        <dbReference type="ARBA" id="ARBA00022679"/>
    </source>
</evidence>
<dbReference type="InterPro" id="IPR003661">
    <property type="entry name" value="HisK_dim/P_dom"/>
</dbReference>
<dbReference type="InterPro" id="IPR050351">
    <property type="entry name" value="BphY/WalK/GraS-like"/>
</dbReference>
<dbReference type="PANTHER" id="PTHR45453:SF1">
    <property type="entry name" value="PHOSPHATE REGULON SENSOR PROTEIN PHOR"/>
    <property type="match status" value="1"/>
</dbReference>
<dbReference type="SUPFAM" id="SSF55874">
    <property type="entry name" value="ATPase domain of HSP90 chaperone/DNA topoisomerase II/histidine kinase"/>
    <property type="match status" value="1"/>
</dbReference>
<dbReference type="HOGENOM" id="CLU_000445_89_2_9"/>
<proteinExistence type="predicted"/>
<dbReference type="Pfam" id="PF00512">
    <property type="entry name" value="HisKA"/>
    <property type="match status" value="1"/>
</dbReference>
<evidence type="ECO:0000256" key="8">
    <source>
        <dbReference type="ARBA" id="ARBA00023136"/>
    </source>
</evidence>
<dbReference type="InterPro" id="IPR003594">
    <property type="entry name" value="HATPase_dom"/>
</dbReference>
<evidence type="ECO:0000256" key="2">
    <source>
        <dbReference type="ARBA" id="ARBA00004370"/>
    </source>
</evidence>
<dbReference type="EMBL" id="ACCJ01000474">
    <property type="protein sequence ID" value="EEG52158.1"/>
    <property type="molecule type" value="Genomic_DNA"/>
</dbReference>
<comment type="subcellular location">
    <subcellularLocation>
        <location evidence="2">Membrane</location>
    </subcellularLocation>
</comment>
<dbReference type="Proteomes" id="UP000004756">
    <property type="component" value="Unassembled WGS sequence"/>
</dbReference>
<organism evidence="10 11">
    <name type="scientific">[Clostridium] asparagiforme DSM 15981</name>
    <dbReference type="NCBI Taxonomy" id="518636"/>
    <lineage>
        <taxon>Bacteria</taxon>
        <taxon>Bacillati</taxon>
        <taxon>Bacillota</taxon>
        <taxon>Clostridia</taxon>
        <taxon>Lachnospirales</taxon>
        <taxon>Lachnospiraceae</taxon>
        <taxon>Enterocloster</taxon>
    </lineage>
</organism>
<feature type="domain" description="Histidine kinase" evidence="9">
    <location>
        <begin position="249"/>
        <end position="465"/>
    </location>
</feature>
<comment type="catalytic activity">
    <reaction evidence="1">
        <text>ATP + protein L-histidine = ADP + protein N-phospho-L-histidine.</text>
        <dbReference type="EC" id="2.7.13.3"/>
    </reaction>
</comment>
<dbReference type="Gene3D" id="1.10.287.130">
    <property type="match status" value="1"/>
</dbReference>
<dbReference type="GO" id="GO:0004721">
    <property type="term" value="F:phosphoprotein phosphatase activity"/>
    <property type="evidence" value="ECO:0007669"/>
    <property type="project" value="TreeGrafter"/>
</dbReference>
<name>C0D930_9FIRM</name>
<dbReference type="FunFam" id="3.30.565.10:FF:000006">
    <property type="entry name" value="Sensor histidine kinase WalK"/>
    <property type="match status" value="1"/>
</dbReference>
<dbReference type="InterPro" id="IPR005467">
    <property type="entry name" value="His_kinase_dom"/>
</dbReference>
<dbReference type="Pfam" id="PF02518">
    <property type="entry name" value="HATPase_c"/>
    <property type="match status" value="1"/>
</dbReference>
<dbReference type="FunFam" id="1.10.287.130:FF:000001">
    <property type="entry name" value="Two-component sensor histidine kinase"/>
    <property type="match status" value="1"/>
</dbReference>
<dbReference type="AlphaFoldDB" id="C0D930"/>
<dbReference type="InterPro" id="IPR036890">
    <property type="entry name" value="HATPase_C_sf"/>
</dbReference>
<dbReference type="SMART" id="SM00387">
    <property type="entry name" value="HATPase_c"/>
    <property type="match status" value="1"/>
</dbReference>
<evidence type="ECO:0000313" key="10">
    <source>
        <dbReference type="EMBL" id="EEG52158.1"/>
    </source>
</evidence>
<dbReference type="CDD" id="cd00082">
    <property type="entry name" value="HisKA"/>
    <property type="match status" value="1"/>
</dbReference>
<dbReference type="Gene3D" id="3.30.565.10">
    <property type="entry name" value="Histidine kinase-like ATPase, C-terminal domain"/>
    <property type="match status" value="1"/>
</dbReference>
<sequence length="465" mass="51858">MQMRRALLKKFALVLLAALFLNSLIFYGASSRSILNSTREDMLYILESADSLLEYGGDLNGQVARLELVTDRYDSRLTVIAADGSVAADTGADAASLDNHLGREEVEAALAEGSGYAIRRSATLGRTMLYVAMRSAHSDNVLRLAVPYSGMREYLPLLFPAAMGSFMLALACSIAATERFVSSVTRPLRVISREMLKVRGDYRSLKFEPSPYPEINVIADTTMEMSRDVEEYLARIEKEKQIRQEFFSNASHELKTPITSIQGYAELLEGGLIRDENMQRDFAGRIKKEAVRMTGLINDILMISRLETKEAEVVMTDVRVSVLLEEIVGGLKPQAAAGQVFIHIDCQPLMIRANAQHMRELFTNLIGNAVKYNRPGGQVWVNVRESDRQMVARVRDNGVGIPEDSLDRIFERFYRVDKGRSRKQGGTGLGLSIVKHIVGYYHGTIRVESKLDEGSEFVVTLPMEA</sequence>
<dbReference type="SMART" id="SM00388">
    <property type="entry name" value="HisKA"/>
    <property type="match status" value="1"/>
</dbReference>
<protein>
    <recommendedName>
        <fullName evidence="3">histidine kinase</fullName>
        <ecNumber evidence="3">2.7.13.3</ecNumber>
    </recommendedName>
</protein>
<evidence type="ECO:0000256" key="3">
    <source>
        <dbReference type="ARBA" id="ARBA00012438"/>
    </source>
</evidence>
<evidence type="ECO:0000256" key="7">
    <source>
        <dbReference type="ARBA" id="ARBA00023012"/>
    </source>
</evidence>
<dbReference type="SUPFAM" id="SSF47384">
    <property type="entry name" value="Homodimeric domain of signal transducing histidine kinase"/>
    <property type="match status" value="1"/>
</dbReference>
<keyword evidence="5" id="KW-0808">Transferase</keyword>
<keyword evidence="11" id="KW-1185">Reference proteome</keyword>
<dbReference type="GO" id="GO:0000155">
    <property type="term" value="F:phosphorelay sensor kinase activity"/>
    <property type="evidence" value="ECO:0007669"/>
    <property type="project" value="InterPro"/>
</dbReference>
<keyword evidence="4" id="KW-0597">Phosphoprotein</keyword>
<evidence type="ECO:0000256" key="6">
    <source>
        <dbReference type="ARBA" id="ARBA00022777"/>
    </source>
</evidence>
<evidence type="ECO:0000256" key="4">
    <source>
        <dbReference type="ARBA" id="ARBA00022553"/>
    </source>
</evidence>
<evidence type="ECO:0000256" key="1">
    <source>
        <dbReference type="ARBA" id="ARBA00000085"/>
    </source>
</evidence>
<evidence type="ECO:0000313" key="11">
    <source>
        <dbReference type="Proteomes" id="UP000004756"/>
    </source>
</evidence>
<dbReference type="PROSITE" id="PS50109">
    <property type="entry name" value="HIS_KIN"/>
    <property type="match status" value="1"/>
</dbReference>
<dbReference type="EC" id="2.7.13.3" evidence="3"/>
<evidence type="ECO:0000259" key="9">
    <source>
        <dbReference type="PROSITE" id="PS50109"/>
    </source>
</evidence>
<keyword evidence="6 10" id="KW-0418">Kinase</keyword>
<reference evidence="10 11" key="2">
    <citation type="submission" date="2009-02" db="EMBL/GenBank/DDBJ databases">
        <title>Draft genome sequence of Clostridium asparagiforme (DSM 15981).</title>
        <authorList>
            <person name="Sudarsanam P."/>
            <person name="Ley R."/>
            <person name="Guruge J."/>
            <person name="Turnbaugh P.J."/>
            <person name="Mahowald M."/>
            <person name="Liep D."/>
            <person name="Gordon J."/>
        </authorList>
    </citation>
    <scope>NUCLEOTIDE SEQUENCE [LARGE SCALE GENOMIC DNA]</scope>
    <source>
        <strain evidence="10 11">DSM 15981</strain>
    </source>
</reference>
<dbReference type="GO" id="GO:0016036">
    <property type="term" value="P:cellular response to phosphate starvation"/>
    <property type="evidence" value="ECO:0007669"/>
    <property type="project" value="TreeGrafter"/>
</dbReference>
<gene>
    <name evidence="10" type="ORF">CLOSTASPAR_05779</name>
</gene>
<keyword evidence="7" id="KW-0902">Two-component regulatory system</keyword>
<dbReference type="PANTHER" id="PTHR45453">
    <property type="entry name" value="PHOSPHATE REGULON SENSOR PROTEIN PHOR"/>
    <property type="match status" value="1"/>
</dbReference>
<reference evidence="10 11" key="1">
    <citation type="submission" date="2009-01" db="EMBL/GenBank/DDBJ databases">
        <authorList>
            <person name="Fulton L."/>
            <person name="Clifton S."/>
            <person name="Fulton B."/>
            <person name="Xu J."/>
            <person name="Minx P."/>
            <person name="Pepin K.H."/>
            <person name="Johnson M."/>
            <person name="Bhonagiri V."/>
            <person name="Nash W.E."/>
            <person name="Mardis E.R."/>
            <person name="Wilson R.K."/>
        </authorList>
    </citation>
    <scope>NUCLEOTIDE SEQUENCE [LARGE SCALE GENOMIC DNA]</scope>
    <source>
        <strain evidence="10 11">DSM 15981</strain>
    </source>
</reference>
<dbReference type="InterPro" id="IPR004358">
    <property type="entry name" value="Sig_transdc_His_kin-like_C"/>
</dbReference>
<keyword evidence="8" id="KW-0472">Membrane</keyword>
<dbReference type="PRINTS" id="PR00344">
    <property type="entry name" value="BCTRLSENSOR"/>
</dbReference>
<accession>C0D930</accession>
<dbReference type="InterPro" id="IPR036097">
    <property type="entry name" value="HisK_dim/P_sf"/>
</dbReference>
<dbReference type="CDD" id="cd00075">
    <property type="entry name" value="HATPase"/>
    <property type="match status" value="1"/>
</dbReference>
<comment type="caution">
    <text evidence="10">The sequence shown here is derived from an EMBL/GenBank/DDBJ whole genome shotgun (WGS) entry which is preliminary data.</text>
</comment>